<accession>A0A0V0XUB8</accession>
<evidence type="ECO:0000313" key="2">
    <source>
        <dbReference type="Proteomes" id="UP000054815"/>
    </source>
</evidence>
<name>A0A0V0XUB8_TRIPS</name>
<dbReference type="AlphaFoldDB" id="A0A0V0XUB8"/>
<reference evidence="1 2" key="1">
    <citation type="submission" date="2015-01" db="EMBL/GenBank/DDBJ databases">
        <title>Evolution of Trichinella species and genotypes.</title>
        <authorList>
            <person name="Korhonen P.K."/>
            <person name="Edoardo P."/>
            <person name="Giuseppe L.R."/>
            <person name="Gasser R.B."/>
        </authorList>
    </citation>
    <scope>NUCLEOTIDE SEQUENCE [LARGE SCALE GENOMIC DNA]</scope>
    <source>
        <strain evidence="1">ISS141</strain>
    </source>
</reference>
<sequence>MRHKTTGIANGQEEKDNEVQHVRWFILDKALAAGISPNPADKNAQDIEALNIFSDQISIPQIKAVDSSPATIHAESSSTTSETVTGNINQMEAINSIYFNTQKQKQIFYLKTHYMLLSTVNKI</sequence>
<organism evidence="1 2">
    <name type="scientific">Trichinella pseudospiralis</name>
    <name type="common">Parasitic roundworm</name>
    <dbReference type="NCBI Taxonomy" id="6337"/>
    <lineage>
        <taxon>Eukaryota</taxon>
        <taxon>Metazoa</taxon>
        <taxon>Ecdysozoa</taxon>
        <taxon>Nematoda</taxon>
        <taxon>Enoplea</taxon>
        <taxon>Dorylaimia</taxon>
        <taxon>Trichinellida</taxon>
        <taxon>Trichinellidae</taxon>
        <taxon>Trichinella</taxon>
    </lineage>
</organism>
<dbReference type="Proteomes" id="UP000054815">
    <property type="component" value="Unassembled WGS sequence"/>
</dbReference>
<gene>
    <name evidence="1" type="ORF">T4E_5658</name>
</gene>
<protein>
    <submittedName>
        <fullName evidence="1">Uncharacterized protein</fullName>
    </submittedName>
</protein>
<evidence type="ECO:0000313" key="1">
    <source>
        <dbReference type="EMBL" id="KRX91499.1"/>
    </source>
</evidence>
<comment type="caution">
    <text evidence="1">The sequence shown here is derived from an EMBL/GenBank/DDBJ whole genome shotgun (WGS) entry which is preliminary data.</text>
</comment>
<dbReference type="EMBL" id="JYDU01000136">
    <property type="protein sequence ID" value="KRX91499.1"/>
    <property type="molecule type" value="Genomic_DNA"/>
</dbReference>
<proteinExistence type="predicted"/>